<dbReference type="AlphaFoldDB" id="A0A9P0GXI6"/>
<gene>
    <name evidence="1" type="ORF">NEZAVI_LOCUS1099</name>
</gene>
<evidence type="ECO:0000313" key="1">
    <source>
        <dbReference type="EMBL" id="CAH1389773.1"/>
    </source>
</evidence>
<dbReference type="Proteomes" id="UP001152798">
    <property type="component" value="Chromosome 1"/>
</dbReference>
<proteinExistence type="predicted"/>
<dbReference type="OrthoDB" id="10510009at2759"/>
<evidence type="ECO:0000313" key="2">
    <source>
        <dbReference type="Proteomes" id="UP001152798"/>
    </source>
</evidence>
<protein>
    <submittedName>
        <fullName evidence="1">Uncharacterized protein</fullName>
    </submittedName>
</protein>
<accession>A0A9P0GXI6</accession>
<keyword evidence="2" id="KW-1185">Reference proteome</keyword>
<reference evidence="1" key="1">
    <citation type="submission" date="2022-01" db="EMBL/GenBank/DDBJ databases">
        <authorList>
            <person name="King R."/>
        </authorList>
    </citation>
    <scope>NUCLEOTIDE SEQUENCE</scope>
</reference>
<name>A0A9P0GXI6_NEZVI</name>
<dbReference type="EMBL" id="OV725077">
    <property type="protein sequence ID" value="CAH1389773.1"/>
    <property type="molecule type" value="Genomic_DNA"/>
</dbReference>
<organism evidence="1 2">
    <name type="scientific">Nezara viridula</name>
    <name type="common">Southern green stink bug</name>
    <name type="synonym">Cimex viridulus</name>
    <dbReference type="NCBI Taxonomy" id="85310"/>
    <lineage>
        <taxon>Eukaryota</taxon>
        <taxon>Metazoa</taxon>
        <taxon>Ecdysozoa</taxon>
        <taxon>Arthropoda</taxon>
        <taxon>Hexapoda</taxon>
        <taxon>Insecta</taxon>
        <taxon>Pterygota</taxon>
        <taxon>Neoptera</taxon>
        <taxon>Paraneoptera</taxon>
        <taxon>Hemiptera</taxon>
        <taxon>Heteroptera</taxon>
        <taxon>Panheteroptera</taxon>
        <taxon>Pentatomomorpha</taxon>
        <taxon>Pentatomoidea</taxon>
        <taxon>Pentatomidae</taxon>
        <taxon>Pentatominae</taxon>
        <taxon>Nezara</taxon>
    </lineage>
</organism>
<sequence>MGPMSERGAPPLPKLCRRLTIFHEDPINSSFKARKNIVTIVFIKPCTAATDSPANDVRKKMVRIRREAMATVSHPGGDCPPVPRLPSIDGKLSIHRYIAPLASNSRSARLLAFHQPSVPSPFRIALSPFETDLKLFHCSLS</sequence>